<dbReference type="GO" id="GO:0003924">
    <property type="term" value="F:GTPase activity"/>
    <property type="evidence" value="ECO:0007669"/>
    <property type="project" value="InterPro"/>
</dbReference>
<dbReference type="GO" id="GO:0008017">
    <property type="term" value="F:microtubule binding"/>
    <property type="evidence" value="ECO:0007669"/>
    <property type="project" value="TreeGrafter"/>
</dbReference>
<proteinExistence type="predicted"/>
<dbReference type="PANTHER" id="PTHR11566:SF149">
    <property type="entry name" value="GTPASE, PUTATIVE (AFU_ORTHOLOGUE AFUA_6G11890)-RELATED"/>
    <property type="match status" value="1"/>
</dbReference>
<protein>
    <submittedName>
        <fullName evidence="5">Interferon-induced GTP-binding protein Mx</fullName>
    </submittedName>
</protein>
<dbReference type="Gene3D" id="1.20.120.1240">
    <property type="entry name" value="Dynamin, middle domain"/>
    <property type="match status" value="1"/>
</dbReference>
<dbReference type="InterPro" id="IPR030381">
    <property type="entry name" value="G_DYNAMIN_dom"/>
</dbReference>
<evidence type="ECO:0000313" key="5">
    <source>
        <dbReference type="EMBL" id="KMP06796.1"/>
    </source>
</evidence>
<dbReference type="PANTHER" id="PTHR11566">
    <property type="entry name" value="DYNAMIN"/>
    <property type="match status" value="1"/>
</dbReference>
<dbReference type="GO" id="GO:0005739">
    <property type="term" value="C:mitochondrion"/>
    <property type="evidence" value="ECO:0007669"/>
    <property type="project" value="TreeGrafter"/>
</dbReference>
<dbReference type="GO" id="GO:0005874">
    <property type="term" value="C:microtubule"/>
    <property type="evidence" value="ECO:0007669"/>
    <property type="project" value="TreeGrafter"/>
</dbReference>
<keyword evidence="1" id="KW-0547">Nucleotide-binding</keyword>
<keyword evidence="2" id="KW-0342">GTP-binding</keyword>
<dbReference type="GO" id="GO:0048312">
    <property type="term" value="P:intracellular distribution of mitochondria"/>
    <property type="evidence" value="ECO:0007669"/>
    <property type="project" value="TreeGrafter"/>
</dbReference>
<dbReference type="InterPro" id="IPR022812">
    <property type="entry name" value="Dynamin"/>
</dbReference>
<sequence length="711" mass="79981">MNGVNDLPQKILLQSEDHAKLLNVIDSLRSAGIGRYVHLPQLIVCGDQSSGKSSVLEAVSGIRFPTKENLCTRFATELVLRRGNEEKPKVEIIPGSERPDDEKQKLKAFSAPIADVADVPNVIEAAKTAMGLDKDARSISDDILRVEICGPHQSHLTLVDLPGVVHSETRQHSASDVAMISSLVNSYMKNRRSIILAVVSAKNDLANQIITKLARNHDPKGLRTLGIITKPDTLHRGSENEKSFVDLASNEDIVFRLGWHVLRNRDYQTRDSTAEERDEKEKEFFSEGAWTSLPPSILGIGALKPRLSAILRDQIISELPDLRKDVEEGIKTCERTLERLGPSRSTVNEQWLHLIRISQLFTSLVQASIDGVYSDDFFGDASSETGYSHRLRAVVSNILGELASDMRKKGHKRTILDDDSTPDDSAFPQQIRRDEFTSEVHALMKRSKGRELPGTFNPLIIGDLFYEQASQWEQIILGYAERILDATQQFLKLTLAYCADDTTQQAVQMEIIAPAMESCTDTLKKKILEILQPHKKGHPITYNHYFIDNVQKIREKRNKRDTETCLRDFFALGNFDGNRRIGKDFSLNNLLAALFRQTEQDMDRYAASEAICYMEAYYKVAMKTVVDNFAVLAIEQCILKKLPLIFNPEVVTNLDDKTLEAIAAETTESKVERSHALEKLKFLSPALQNLKRLAFRRGGHYSDVIRVKGSI</sequence>
<name>A0A0J6YDM1_COCIT</name>
<dbReference type="Gene3D" id="3.40.50.300">
    <property type="entry name" value="P-loop containing nucleotide triphosphate hydrolases"/>
    <property type="match status" value="1"/>
</dbReference>
<dbReference type="Pfam" id="PF00350">
    <property type="entry name" value="Dynamin_N"/>
    <property type="match status" value="1"/>
</dbReference>
<dbReference type="InterPro" id="IPR001401">
    <property type="entry name" value="Dynamin_GTPase"/>
</dbReference>
<feature type="domain" description="GED" evidence="3">
    <location>
        <begin position="607"/>
        <end position="698"/>
    </location>
</feature>
<dbReference type="PROSITE" id="PS51388">
    <property type="entry name" value="GED"/>
    <property type="match status" value="1"/>
</dbReference>
<evidence type="ECO:0000259" key="3">
    <source>
        <dbReference type="PROSITE" id="PS51388"/>
    </source>
</evidence>
<dbReference type="GO" id="GO:0006897">
    <property type="term" value="P:endocytosis"/>
    <property type="evidence" value="ECO:0007669"/>
    <property type="project" value="TreeGrafter"/>
</dbReference>
<dbReference type="STRING" id="404692.A0A0J6YDM1"/>
<reference evidence="6" key="1">
    <citation type="journal article" date="2010" name="Genome Res.">
        <title>Population genomic sequencing of Coccidioides fungi reveals recent hybridization and transposon control.</title>
        <authorList>
            <person name="Neafsey D.E."/>
            <person name="Barker B.M."/>
            <person name="Sharpton T.J."/>
            <person name="Stajich J.E."/>
            <person name="Park D.J."/>
            <person name="Whiston E."/>
            <person name="Hung C.-Y."/>
            <person name="McMahan C."/>
            <person name="White J."/>
            <person name="Sykes S."/>
            <person name="Heiman D."/>
            <person name="Young S."/>
            <person name="Zeng Q."/>
            <person name="Abouelleil A."/>
            <person name="Aftuck L."/>
            <person name="Bessette D."/>
            <person name="Brown A."/>
            <person name="FitzGerald M."/>
            <person name="Lui A."/>
            <person name="Macdonald J.P."/>
            <person name="Priest M."/>
            <person name="Orbach M.J."/>
            <person name="Galgiani J.N."/>
            <person name="Kirkland T.N."/>
            <person name="Cole G.T."/>
            <person name="Birren B.W."/>
            <person name="Henn M.R."/>
            <person name="Taylor J.W."/>
            <person name="Rounsley S.D."/>
        </authorList>
    </citation>
    <scope>NUCLEOTIDE SEQUENCE [LARGE SCALE GENOMIC DNA]</scope>
    <source>
        <strain evidence="6">RMSCC 2394</strain>
    </source>
</reference>
<dbReference type="SUPFAM" id="SSF52540">
    <property type="entry name" value="P-loop containing nucleoside triphosphate hydrolases"/>
    <property type="match status" value="1"/>
</dbReference>
<dbReference type="GO" id="GO:0005525">
    <property type="term" value="F:GTP binding"/>
    <property type="evidence" value="ECO:0007669"/>
    <property type="project" value="InterPro"/>
</dbReference>
<dbReference type="GO" id="GO:0000266">
    <property type="term" value="P:mitochondrial fission"/>
    <property type="evidence" value="ECO:0007669"/>
    <property type="project" value="TreeGrafter"/>
</dbReference>
<feature type="domain" description="Dynamin-type G" evidence="4">
    <location>
        <begin position="36"/>
        <end position="320"/>
    </location>
</feature>
<dbReference type="PRINTS" id="PR00195">
    <property type="entry name" value="DYNAMIN"/>
</dbReference>
<organism evidence="5 6">
    <name type="scientific">Coccidioides immitis RMSCC 2394</name>
    <dbReference type="NCBI Taxonomy" id="404692"/>
    <lineage>
        <taxon>Eukaryota</taxon>
        <taxon>Fungi</taxon>
        <taxon>Dikarya</taxon>
        <taxon>Ascomycota</taxon>
        <taxon>Pezizomycotina</taxon>
        <taxon>Eurotiomycetes</taxon>
        <taxon>Eurotiomycetidae</taxon>
        <taxon>Onygenales</taxon>
        <taxon>Onygenaceae</taxon>
        <taxon>Coccidioides</taxon>
    </lineage>
</organism>
<evidence type="ECO:0000313" key="6">
    <source>
        <dbReference type="Proteomes" id="UP000054565"/>
    </source>
</evidence>
<dbReference type="CDD" id="cd08771">
    <property type="entry name" value="DLP_1"/>
    <property type="match status" value="1"/>
</dbReference>
<dbReference type="InterPro" id="IPR020850">
    <property type="entry name" value="GED_dom"/>
</dbReference>
<dbReference type="Proteomes" id="UP000054565">
    <property type="component" value="Unassembled WGS sequence"/>
</dbReference>
<dbReference type="OrthoDB" id="415706at2759"/>
<gene>
    <name evidence="5" type="ORF">CIRG_06477</name>
</gene>
<evidence type="ECO:0000256" key="2">
    <source>
        <dbReference type="ARBA" id="ARBA00023134"/>
    </source>
</evidence>
<dbReference type="InterPro" id="IPR000375">
    <property type="entry name" value="Dynamin_stalk"/>
</dbReference>
<dbReference type="Pfam" id="PF01031">
    <property type="entry name" value="Dynamin_M"/>
    <property type="match status" value="1"/>
</dbReference>
<evidence type="ECO:0000259" key="4">
    <source>
        <dbReference type="PROSITE" id="PS51718"/>
    </source>
</evidence>
<dbReference type="GO" id="GO:0016020">
    <property type="term" value="C:membrane"/>
    <property type="evidence" value="ECO:0007669"/>
    <property type="project" value="TreeGrafter"/>
</dbReference>
<dbReference type="PROSITE" id="PS51718">
    <property type="entry name" value="G_DYNAMIN_2"/>
    <property type="match status" value="1"/>
</dbReference>
<dbReference type="InterPro" id="IPR045063">
    <property type="entry name" value="Dynamin_N"/>
</dbReference>
<accession>A0A0J6YDM1</accession>
<dbReference type="InterPro" id="IPR027417">
    <property type="entry name" value="P-loop_NTPase"/>
</dbReference>
<dbReference type="EMBL" id="DS028096">
    <property type="protein sequence ID" value="KMP06796.1"/>
    <property type="molecule type" value="Genomic_DNA"/>
</dbReference>
<dbReference type="AlphaFoldDB" id="A0A0J6YDM1"/>
<dbReference type="GO" id="GO:0016559">
    <property type="term" value="P:peroxisome fission"/>
    <property type="evidence" value="ECO:0007669"/>
    <property type="project" value="TreeGrafter"/>
</dbReference>
<dbReference type="SMART" id="SM00053">
    <property type="entry name" value="DYNc"/>
    <property type="match status" value="1"/>
</dbReference>
<dbReference type="FunFam" id="3.40.50.300:FF:001425">
    <property type="entry name" value="Dynamin GTPase, putative"/>
    <property type="match status" value="1"/>
</dbReference>
<evidence type="ECO:0000256" key="1">
    <source>
        <dbReference type="ARBA" id="ARBA00022741"/>
    </source>
</evidence>